<organism evidence="2 3">
    <name type="scientific">Ciceribacter thiooxidans</name>
    <dbReference type="NCBI Taxonomy" id="1969821"/>
    <lineage>
        <taxon>Bacteria</taxon>
        <taxon>Pseudomonadati</taxon>
        <taxon>Pseudomonadota</taxon>
        <taxon>Alphaproteobacteria</taxon>
        <taxon>Hyphomicrobiales</taxon>
        <taxon>Rhizobiaceae</taxon>
        <taxon>Ciceribacter</taxon>
    </lineage>
</organism>
<gene>
    <name evidence="2" type="ORF">ACFOHV_18700</name>
</gene>
<proteinExistence type="predicted"/>
<feature type="region of interest" description="Disordered" evidence="1">
    <location>
        <begin position="161"/>
        <end position="206"/>
    </location>
</feature>
<evidence type="ECO:0000313" key="3">
    <source>
        <dbReference type="Proteomes" id="UP001595647"/>
    </source>
</evidence>
<protein>
    <submittedName>
        <fullName evidence="2">Uncharacterized protein</fullName>
    </submittedName>
</protein>
<reference evidence="3" key="1">
    <citation type="journal article" date="2019" name="Int. J. Syst. Evol. Microbiol.">
        <title>The Global Catalogue of Microorganisms (GCM) 10K type strain sequencing project: providing services to taxonomists for standard genome sequencing and annotation.</title>
        <authorList>
            <consortium name="The Broad Institute Genomics Platform"/>
            <consortium name="The Broad Institute Genome Sequencing Center for Infectious Disease"/>
            <person name="Wu L."/>
            <person name="Ma J."/>
        </authorList>
    </citation>
    <scope>NUCLEOTIDE SEQUENCE [LARGE SCALE GENOMIC DNA]</scope>
    <source>
        <strain evidence="3">KCTC 52231</strain>
    </source>
</reference>
<accession>A0ABV7I7S8</accession>
<evidence type="ECO:0000256" key="1">
    <source>
        <dbReference type="SAM" id="MobiDB-lite"/>
    </source>
</evidence>
<feature type="compositionally biased region" description="Polar residues" evidence="1">
    <location>
        <begin position="189"/>
        <end position="198"/>
    </location>
</feature>
<comment type="caution">
    <text evidence="2">The sequence shown here is derived from an EMBL/GenBank/DDBJ whole genome shotgun (WGS) entry which is preliminary data.</text>
</comment>
<dbReference type="Proteomes" id="UP001595647">
    <property type="component" value="Unassembled WGS sequence"/>
</dbReference>
<dbReference type="EMBL" id="JBHRTG010000019">
    <property type="protein sequence ID" value="MFC3165319.1"/>
    <property type="molecule type" value="Genomic_DNA"/>
</dbReference>
<name>A0ABV7I7S8_9HYPH</name>
<keyword evidence="3" id="KW-1185">Reference proteome</keyword>
<sequence length="206" mass="22839">MKQVVRIGLAPFIITGSLQVADEPISVQADRTDEVCGLSIRHFLLKLQNDIAFWGLVELVSGLLPFELVLTLQFSAQSFQSLTKLNVCHVRHSQFGGEFIEQLRCLVVVGRLPSIEQPFDDRNGRSSFASQPYGARRKAKGFIHRREVHFAVLRAHPPELKSYSGSRERHKNPGGVVLNYPLSKGTGAGSTAQETPNLEFSKEAAE</sequence>
<evidence type="ECO:0000313" key="2">
    <source>
        <dbReference type="EMBL" id="MFC3165319.1"/>
    </source>
</evidence>
<dbReference type="RefSeq" id="WP_182304469.1">
    <property type="nucleotide sequence ID" value="NZ_CP059896.1"/>
</dbReference>